<dbReference type="PANTHER" id="PTHR23098">
    <property type="entry name" value="AGAP001331-PA-RELATED"/>
    <property type="match status" value="1"/>
</dbReference>
<dbReference type="Pfam" id="PF13873">
    <property type="entry name" value="Myb_DNA-bind_5"/>
    <property type="match status" value="1"/>
</dbReference>
<feature type="compositionally biased region" description="Polar residues" evidence="1">
    <location>
        <begin position="417"/>
        <end position="428"/>
    </location>
</feature>
<evidence type="ECO:0000313" key="4">
    <source>
        <dbReference type="EMBL" id="CAF4038243.1"/>
    </source>
</evidence>
<evidence type="ECO:0000256" key="1">
    <source>
        <dbReference type="SAM" id="MobiDB-lite"/>
    </source>
</evidence>
<feature type="region of interest" description="Disordered" evidence="1">
    <location>
        <begin position="28"/>
        <end position="53"/>
    </location>
</feature>
<feature type="region of interest" description="Disordered" evidence="1">
    <location>
        <begin position="282"/>
        <end position="309"/>
    </location>
</feature>
<feature type="region of interest" description="Disordered" evidence="1">
    <location>
        <begin position="191"/>
        <end position="252"/>
    </location>
</feature>
<dbReference type="EMBL" id="CAJNOK010015681">
    <property type="protein sequence ID" value="CAF1230255.1"/>
    <property type="molecule type" value="Genomic_DNA"/>
</dbReference>
<proteinExistence type="predicted"/>
<feature type="compositionally biased region" description="Low complexity" evidence="1">
    <location>
        <begin position="285"/>
        <end position="294"/>
    </location>
</feature>
<dbReference type="Proteomes" id="UP000677228">
    <property type="component" value="Unassembled WGS sequence"/>
</dbReference>
<protein>
    <recommendedName>
        <fullName evidence="2">Myb/SANT-like DNA-binding domain-containing protein</fullName>
    </recommendedName>
</protein>
<feature type="compositionally biased region" description="Polar residues" evidence="1">
    <location>
        <begin position="150"/>
        <end position="162"/>
    </location>
</feature>
<organism evidence="3 5">
    <name type="scientific">Didymodactylos carnosus</name>
    <dbReference type="NCBI Taxonomy" id="1234261"/>
    <lineage>
        <taxon>Eukaryota</taxon>
        <taxon>Metazoa</taxon>
        <taxon>Spiralia</taxon>
        <taxon>Gnathifera</taxon>
        <taxon>Rotifera</taxon>
        <taxon>Eurotatoria</taxon>
        <taxon>Bdelloidea</taxon>
        <taxon>Philodinida</taxon>
        <taxon>Philodinidae</taxon>
        <taxon>Didymodactylos</taxon>
    </lineage>
</organism>
<name>A0A8S2ET11_9BILA</name>
<sequence length="462" mass="53034">MHTTTSDQNQKLAHTNNHQIKNDQQLHDYSNHHHHHPHSHHHEHIVQQQVAKNEPQHDYSDINSFHVGRRRKPNFTDQEVVFIIDRYDTYKELLHSREASKSVIAQKQAIWKLITENLNQQYPQVERSVEDVRRKWKKLQSEAKREATAYKQSGQTTSPNTGKQIHLYNRILQICRAPTAHYPLQQIPNAETFEQSPDPSSYNQQTSPQSDTVIQHSPSSLNEQNPDENASVGGDNNYDQENSNNSAYVQPNPLQATTTTTTTTTTASSPLIASSSSLVNDQIQNSPHENSNHYSHPHHPHGGSVSKRTMDKRRRMINAQINEKQAPVTSFPSVPTQSPILPSTMYHQQQTQLRFESLQKRKRTIDLTSQRLIYDKERLIIERKNIDIKLQQNECEHERWDIEKRRTELALQKLQQEATTNGNTSSLSYLPYQSGNGGSGGQQPTSDLDEDSMADDMSDFNE</sequence>
<dbReference type="AlphaFoldDB" id="A0A8S2ET11"/>
<gene>
    <name evidence="3" type="ORF">OVA965_LOCUS25342</name>
    <name evidence="4" type="ORF">TMI583_LOCUS26068</name>
</gene>
<feature type="compositionally biased region" description="Polar residues" evidence="1">
    <location>
        <begin position="191"/>
        <end position="228"/>
    </location>
</feature>
<dbReference type="EMBL" id="CAJOBA010037226">
    <property type="protein sequence ID" value="CAF4038243.1"/>
    <property type="molecule type" value="Genomic_DNA"/>
</dbReference>
<feature type="compositionally biased region" description="Polar residues" evidence="1">
    <location>
        <begin position="237"/>
        <end position="252"/>
    </location>
</feature>
<evidence type="ECO:0000259" key="2">
    <source>
        <dbReference type="Pfam" id="PF13873"/>
    </source>
</evidence>
<feature type="compositionally biased region" description="Acidic residues" evidence="1">
    <location>
        <begin position="447"/>
        <end position="462"/>
    </location>
</feature>
<feature type="region of interest" description="Disordered" evidence="1">
    <location>
        <begin position="142"/>
        <end position="162"/>
    </location>
</feature>
<dbReference type="PANTHER" id="PTHR23098:SF23">
    <property type="entry name" value="MYB-RELATED TRANSCRIPTION FACTOR, PARTNER OF PROFILIN-LIKE ISOFORM X2-RELATED"/>
    <property type="match status" value="1"/>
</dbReference>
<feature type="domain" description="Myb/SANT-like DNA-binding" evidence="2">
    <location>
        <begin position="71"/>
        <end position="148"/>
    </location>
</feature>
<evidence type="ECO:0000313" key="3">
    <source>
        <dbReference type="EMBL" id="CAF1230255.1"/>
    </source>
</evidence>
<dbReference type="GO" id="GO:0005634">
    <property type="term" value="C:nucleus"/>
    <property type="evidence" value="ECO:0007669"/>
    <property type="project" value="TreeGrafter"/>
</dbReference>
<comment type="caution">
    <text evidence="3">The sequence shown here is derived from an EMBL/GenBank/DDBJ whole genome shotgun (WGS) entry which is preliminary data.</text>
</comment>
<feature type="compositionally biased region" description="Basic residues" evidence="1">
    <location>
        <begin position="32"/>
        <end position="43"/>
    </location>
</feature>
<reference evidence="3" key="1">
    <citation type="submission" date="2021-02" db="EMBL/GenBank/DDBJ databases">
        <authorList>
            <person name="Nowell W R."/>
        </authorList>
    </citation>
    <scope>NUCLEOTIDE SEQUENCE</scope>
</reference>
<dbReference type="InterPro" id="IPR028002">
    <property type="entry name" value="Myb_DNA-bind_5"/>
</dbReference>
<evidence type="ECO:0000313" key="5">
    <source>
        <dbReference type="Proteomes" id="UP000677228"/>
    </source>
</evidence>
<dbReference type="Proteomes" id="UP000682733">
    <property type="component" value="Unassembled WGS sequence"/>
</dbReference>
<feature type="region of interest" description="Disordered" evidence="1">
    <location>
        <begin position="417"/>
        <end position="462"/>
    </location>
</feature>
<accession>A0A8S2ET11</accession>